<organism evidence="2 3">
    <name type="scientific">Arthroderma otae (strain ATCC MYA-4605 / CBS 113480)</name>
    <name type="common">Microsporum canis</name>
    <dbReference type="NCBI Taxonomy" id="554155"/>
    <lineage>
        <taxon>Eukaryota</taxon>
        <taxon>Fungi</taxon>
        <taxon>Dikarya</taxon>
        <taxon>Ascomycota</taxon>
        <taxon>Pezizomycotina</taxon>
        <taxon>Eurotiomycetes</taxon>
        <taxon>Eurotiomycetidae</taxon>
        <taxon>Onygenales</taxon>
        <taxon>Arthrodermataceae</taxon>
        <taxon>Microsporum</taxon>
    </lineage>
</organism>
<dbReference type="RefSeq" id="XP_002845630.1">
    <property type="nucleotide sequence ID" value="XM_002845584.1"/>
</dbReference>
<dbReference type="GeneID" id="9224636"/>
<gene>
    <name evidence="2" type="ORF">MCYG_05499</name>
</gene>
<feature type="region of interest" description="Disordered" evidence="1">
    <location>
        <begin position="877"/>
        <end position="927"/>
    </location>
</feature>
<evidence type="ECO:0000313" key="3">
    <source>
        <dbReference type="Proteomes" id="UP000002035"/>
    </source>
</evidence>
<accession>C5FS27</accession>
<dbReference type="STRING" id="554155.C5FS27"/>
<keyword evidence="3" id="KW-1185">Reference proteome</keyword>
<feature type="region of interest" description="Disordered" evidence="1">
    <location>
        <begin position="624"/>
        <end position="779"/>
    </location>
</feature>
<dbReference type="EMBL" id="DS995705">
    <property type="protein sequence ID" value="EEQ32680.1"/>
    <property type="molecule type" value="Genomic_DNA"/>
</dbReference>
<feature type="compositionally biased region" description="Polar residues" evidence="1">
    <location>
        <begin position="707"/>
        <end position="716"/>
    </location>
</feature>
<feature type="region of interest" description="Disordered" evidence="1">
    <location>
        <begin position="988"/>
        <end position="1049"/>
    </location>
</feature>
<feature type="compositionally biased region" description="Polar residues" evidence="1">
    <location>
        <begin position="877"/>
        <end position="886"/>
    </location>
</feature>
<protein>
    <submittedName>
        <fullName evidence="2">Uncharacterized protein</fullName>
    </submittedName>
</protein>
<dbReference type="AlphaFoldDB" id="C5FS27"/>
<proteinExistence type="predicted"/>
<sequence>MAAERAHLRMPKQRQPVIKNLITYLRPAIQRATRSDILIIPLSIVNNILRSTPCIYENDLYSLIQILGEPPQRSHCSRLDVVSFQCILLLFLRAPACLEREKGLYLLLDSMRELSDVLHQNLSQEVILAASQRKAILCQKIYVQLVQCFTQANPEAPRRWSGQFILELIRGFDKNKCYFVSMRDGVRGILDVIFNDGHQCLRIIAATIIKELATAKSKLPELSAIDTRIELLKKCSGFFLPAWGGQWAKGILAVISAIGQPLQGAFYAQAVSIEGLVESINAVDGLIFTYSHNNLTILTTCDYQFKFIDIPLSSIGSAKAEGNKMMICLGYNGYYIIGGSKLYSNSLLIGPAELDHVHAAIESIEQMKGESVIALAHMDMMLISDIAREDRNKAALYKEPNEGAVAIIAFEDCGVNEHMPWVLHGSKHTSSDNDSTTSLWTGNHRPPSSAIVELPTGEEVLCASQLFISSNNLAKSQEQHKWPSEQRTPCREPHLRDEPEIRGVNARSHRHEASPELDSSLNPLGQPLHPLALQANDEEVIVSQTSPTSSSSTFLHPKFEVARVDRAAGSLSDLPNLAMQAILLQPQHLNSNSHTSRIPTENTPCVEESPCCRTVPTAEIATLVPNSQPTGNPTTIGNPTAIMTNSGTNKTPQESGKTGSESNSISNSRLKRPIHKLCSPSTKKADVDWDEDLRVDTETPPAPIHAPSNNPNSKEASGSGKLVSASKGKKKPNSKAKQNINTLKLVSQIGGALTKQNKRPNRQVTKTLTSGRQPRSAAEAANKKMALATKRENATYDLDDPIESSYPGSTSLEDLADHTQIEDNLVINSVQPLKICATMTEKIASDKDSSDRSGGVSIACGKNMVFGKSNLSTASQTAAGKSTLSYRPNGAKGEDAEESAINLCSDSLPEEDGDQMGQNENDQSSKVKTLNQAVSCPPEAAPAGLEMKLSGVVGSLSTALSSVSEKKRTVENTSQVSKNVSQFMSRNLASAQSNNRKPGPGQPGYQDNPRSEKDNFNVMWVKSARPVPKKIASRSGGDALTKAHAFGKI</sequence>
<feature type="compositionally biased region" description="Polar residues" evidence="1">
    <location>
        <begin position="762"/>
        <end position="773"/>
    </location>
</feature>
<dbReference type="OrthoDB" id="5374844at2759"/>
<dbReference type="Proteomes" id="UP000002035">
    <property type="component" value="Unassembled WGS sequence"/>
</dbReference>
<evidence type="ECO:0000313" key="2">
    <source>
        <dbReference type="EMBL" id="EEQ32680.1"/>
    </source>
</evidence>
<feature type="compositionally biased region" description="Low complexity" evidence="1">
    <location>
        <begin position="629"/>
        <end position="640"/>
    </location>
</feature>
<feature type="compositionally biased region" description="Polar residues" evidence="1">
    <location>
        <begin position="641"/>
        <end position="668"/>
    </location>
</feature>
<reference evidence="3" key="1">
    <citation type="journal article" date="2012" name="MBio">
        <title>Comparative genome analysis of Trichophyton rubrum and related dermatophytes reveals candidate genes involved in infection.</title>
        <authorList>
            <person name="Martinez D.A."/>
            <person name="Oliver B.G."/>
            <person name="Graeser Y."/>
            <person name="Goldberg J.M."/>
            <person name="Li W."/>
            <person name="Martinez-Rossi N.M."/>
            <person name="Monod M."/>
            <person name="Shelest E."/>
            <person name="Barton R.C."/>
            <person name="Birch E."/>
            <person name="Brakhage A.A."/>
            <person name="Chen Z."/>
            <person name="Gurr S.J."/>
            <person name="Heiman D."/>
            <person name="Heitman J."/>
            <person name="Kosti I."/>
            <person name="Rossi A."/>
            <person name="Saif S."/>
            <person name="Samalova M."/>
            <person name="Saunders C.W."/>
            <person name="Shea T."/>
            <person name="Summerbell R.C."/>
            <person name="Xu J."/>
            <person name="Young S."/>
            <person name="Zeng Q."/>
            <person name="Birren B.W."/>
            <person name="Cuomo C.A."/>
            <person name="White T.C."/>
        </authorList>
    </citation>
    <scope>NUCLEOTIDE SEQUENCE [LARGE SCALE GENOMIC DNA]</scope>
    <source>
        <strain evidence="3">ATCC MYA-4605 / CBS 113480</strain>
    </source>
</reference>
<dbReference type="HOGENOM" id="CLU_291173_0_0_1"/>
<dbReference type="OMA" id="KLKRPHN"/>
<name>C5FS27_ARTOC</name>
<feature type="compositionally biased region" description="Polar residues" evidence="1">
    <location>
        <begin position="916"/>
        <end position="927"/>
    </location>
</feature>
<feature type="compositionally biased region" description="Basic and acidic residues" evidence="1">
    <location>
        <begin position="683"/>
        <end position="697"/>
    </location>
</feature>
<evidence type="ECO:0000256" key="1">
    <source>
        <dbReference type="SAM" id="MobiDB-lite"/>
    </source>
</evidence>
<dbReference type="eggNOG" id="ENOG502SGJS">
    <property type="taxonomic scope" value="Eukaryota"/>
</dbReference>
<dbReference type="VEuPathDB" id="FungiDB:MCYG_05499"/>